<dbReference type="EMBL" id="ML220165">
    <property type="protein sequence ID" value="TGZ76828.1"/>
    <property type="molecule type" value="Genomic_DNA"/>
</dbReference>
<dbReference type="InParanoid" id="A0A4S2MQL9"/>
<protein>
    <submittedName>
        <fullName evidence="1">Uncharacterized protein</fullName>
    </submittedName>
</protein>
<reference evidence="1 2" key="1">
    <citation type="submission" date="2019-04" db="EMBL/GenBank/DDBJ databases">
        <title>Comparative genomics and transcriptomics to analyze fruiting body development in filamentous ascomycetes.</title>
        <authorList>
            <consortium name="DOE Joint Genome Institute"/>
            <person name="Lutkenhaus R."/>
            <person name="Traeger S."/>
            <person name="Breuer J."/>
            <person name="Kuo A."/>
            <person name="Lipzen A."/>
            <person name="Pangilinan J."/>
            <person name="Dilworth D."/>
            <person name="Sandor L."/>
            <person name="Poggeler S."/>
            <person name="Barry K."/>
            <person name="Grigoriev I.V."/>
            <person name="Nowrousian M."/>
        </authorList>
    </citation>
    <scope>NUCLEOTIDE SEQUENCE [LARGE SCALE GENOMIC DNA]</scope>
    <source>
        <strain evidence="1 2">CBS 389.68</strain>
    </source>
</reference>
<name>A0A4S2MQL9_9PEZI</name>
<dbReference type="AlphaFoldDB" id="A0A4S2MQL9"/>
<gene>
    <name evidence="1" type="ORF">EX30DRAFT_227095</name>
</gene>
<dbReference type="PROSITE" id="PS51257">
    <property type="entry name" value="PROKAR_LIPOPROTEIN"/>
    <property type="match status" value="1"/>
</dbReference>
<evidence type="ECO:0000313" key="2">
    <source>
        <dbReference type="Proteomes" id="UP000298138"/>
    </source>
</evidence>
<organism evidence="1 2">
    <name type="scientific">Ascodesmis nigricans</name>
    <dbReference type="NCBI Taxonomy" id="341454"/>
    <lineage>
        <taxon>Eukaryota</taxon>
        <taxon>Fungi</taxon>
        <taxon>Dikarya</taxon>
        <taxon>Ascomycota</taxon>
        <taxon>Pezizomycotina</taxon>
        <taxon>Pezizomycetes</taxon>
        <taxon>Pezizales</taxon>
        <taxon>Ascodesmidaceae</taxon>
        <taxon>Ascodesmis</taxon>
    </lineage>
</organism>
<sequence>MKTFGSFPSTHLFSISCTFASRCLHLRLHRYFAISFRRSSRAIHPTFATNIFWAYRYHWIRTASFSRYRHFHSADSSTIVIPPSFGIHHVYPPGLPPLLSSHLLLPRCPLQLLCQHHHPAHHRARMPLS</sequence>
<dbReference type="Proteomes" id="UP000298138">
    <property type="component" value="Unassembled WGS sequence"/>
</dbReference>
<keyword evidence="2" id="KW-1185">Reference proteome</keyword>
<evidence type="ECO:0000313" key="1">
    <source>
        <dbReference type="EMBL" id="TGZ76828.1"/>
    </source>
</evidence>
<accession>A0A4S2MQL9</accession>
<proteinExistence type="predicted"/>